<evidence type="ECO:0000256" key="4">
    <source>
        <dbReference type="ARBA" id="ARBA00023136"/>
    </source>
</evidence>
<dbReference type="Gene3D" id="1.20.1250.20">
    <property type="entry name" value="MFS general substrate transporter like domains"/>
    <property type="match status" value="1"/>
</dbReference>
<reference evidence="7 8" key="1">
    <citation type="submission" date="2020-04" db="EMBL/GenBank/DDBJ databases">
        <title>Perkinsus olseni comparative genomics.</title>
        <authorList>
            <person name="Bogema D.R."/>
        </authorList>
    </citation>
    <scope>NUCLEOTIDE SEQUENCE [LARGE SCALE GENOMIC DNA]</scope>
    <source>
        <strain evidence="7">ATCC PRA-205</strain>
    </source>
</reference>
<feature type="non-terminal residue" evidence="7">
    <location>
        <position position="143"/>
    </location>
</feature>
<comment type="subcellular location">
    <subcellularLocation>
        <location evidence="1">Membrane</location>
        <topology evidence="1">Multi-pass membrane protein</topology>
    </subcellularLocation>
</comment>
<evidence type="ECO:0000256" key="5">
    <source>
        <dbReference type="SAM" id="MobiDB-lite"/>
    </source>
</evidence>
<comment type="caution">
    <text evidence="7">The sequence shown here is derived from an EMBL/GenBank/DDBJ whole genome shotgun (WGS) entry which is preliminary data.</text>
</comment>
<evidence type="ECO:0000256" key="3">
    <source>
        <dbReference type="ARBA" id="ARBA00022989"/>
    </source>
</evidence>
<name>A0A7J6TUX3_PEROL</name>
<feature type="region of interest" description="Disordered" evidence="5">
    <location>
        <begin position="115"/>
        <end position="143"/>
    </location>
</feature>
<dbReference type="InterPro" id="IPR036259">
    <property type="entry name" value="MFS_trans_sf"/>
</dbReference>
<evidence type="ECO:0000313" key="8">
    <source>
        <dbReference type="Proteomes" id="UP000574390"/>
    </source>
</evidence>
<keyword evidence="3 6" id="KW-1133">Transmembrane helix</keyword>
<dbReference type="Proteomes" id="UP000574390">
    <property type="component" value="Unassembled WGS sequence"/>
</dbReference>
<gene>
    <name evidence="7" type="ORF">FOZ62_005785</name>
</gene>
<evidence type="ECO:0008006" key="9">
    <source>
        <dbReference type="Google" id="ProtNLM"/>
    </source>
</evidence>
<dbReference type="AlphaFoldDB" id="A0A7J6TUX3"/>
<evidence type="ECO:0000313" key="7">
    <source>
        <dbReference type="EMBL" id="KAF4748280.1"/>
    </source>
</evidence>
<dbReference type="SUPFAM" id="SSF103473">
    <property type="entry name" value="MFS general substrate transporter"/>
    <property type="match status" value="1"/>
</dbReference>
<dbReference type="PANTHER" id="PTHR24064">
    <property type="entry name" value="SOLUTE CARRIER FAMILY 22 MEMBER"/>
    <property type="match status" value="1"/>
</dbReference>
<organism evidence="7 8">
    <name type="scientific">Perkinsus olseni</name>
    <name type="common">Perkinsus atlanticus</name>
    <dbReference type="NCBI Taxonomy" id="32597"/>
    <lineage>
        <taxon>Eukaryota</taxon>
        <taxon>Sar</taxon>
        <taxon>Alveolata</taxon>
        <taxon>Perkinsozoa</taxon>
        <taxon>Perkinsea</taxon>
        <taxon>Perkinsida</taxon>
        <taxon>Perkinsidae</taxon>
        <taxon>Perkinsus</taxon>
    </lineage>
</organism>
<evidence type="ECO:0000256" key="6">
    <source>
        <dbReference type="SAM" id="Phobius"/>
    </source>
</evidence>
<feature type="transmembrane region" description="Helical" evidence="6">
    <location>
        <begin position="60"/>
        <end position="81"/>
    </location>
</feature>
<feature type="transmembrane region" description="Helical" evidence="6">
    <location>
        <begin position="27"/>
        <end position="48"/>
    </location>
</feature>
<protein>
    <recommendedName>
        <fullName evidence="9">Major facilitator superfamily (MFS) profile domain-containing protein</fullName>
    </recommendedName>
</protein>
<accession>A0A7J6TUX3</accession>
<evidence type="ECO:0000256" key="1">
    <source>
        <dbReference type="ARBA" id="ARBA00004141"/>
    </source>
</evidence>
<evidence type="ECO:0000256" key="2">
    <source>
        <dbReference type="ARBA" id="ARBA00022692"/>
    </source>
</evidence>
<feature type="compositionally biased region" description="Low complexity" evidence="5">
    <location>
        <begin position="126"/>
        <end position="143"/>
    </location>
</feature>
<dbReference type="EMBL" id="JABANM010005043">
    <property type="protein sequence ID" value="KAF4748280.1"/>
    <property type="molecule type" value="Genomic_DNA"/>
</dbReference>
<proteinExistence type="predicted"/>
<dbReference type="GO" id="GO:0016020">
    <property type="term" value="C:membrane"/>
    <property type="evidence" value="ECO:0007669"/>
    <property type="project" value="UniProtKB-SubCell"/>
</dbReference>
<sequence>RGLVLGYYAVVSTYTAEVFPTNCRTTAIGVVSAIGRLGAVAAPLILELSKQDSRQTLDAVITLLIVLMVAAMAASGINLIWETKGLPLVSVSPEESSAELDYTSQQRVAEAQALLGGNGRSDKRTTSSYSSAATSSCSIIQGA</sequence>
<keyword evidence="4 6" id="KW-0472">Membrane</keyword>
<keyword evidence="2 6" id="KW-0812">Transmembrane</keyword>